<proteinExistence type="evidence at transcript level"/>
<evidence type="ECO:0000313" key="2">
    <source>
        <dbReference type="EMBL" id="BAE20826.1"/>
    </source>
</evidence>
<reference evidence="2" key="3">
    <citation type="journal article" date="2000" name="Genome Res.">
        <title>RIKEN integrated sequence analysis (RISA) system--384-format sequencing pipeline with 384 multicapillary sequencer.</title>
        <authorList>
            <person name="Shibata K."/>
            <person name="Itoh M."/>
            <person name="Aizawa K."/>
            <person name="Nagaoka S."/>
            <person name="Sasaki N."/>
            <person name="Carninci P."/>
            <person name="Konno H."/>
            <person name="Akiyama J."/>
            <person name="Nishi K."/>
            <person name="Kitsunai T."/>
            <person name="Tashiro H."/>
            <person name="Itoh M."/>
            <person name="Sumi N."/>
            <person name="Ishii Y."/>
            <person name="Nakamura S."/>
            <person name="Hazama M."/>
            <person name="Nishine T."/>
            <person name="Harada A."/>
            <person name="Yamamoto R."/>
            <person name="Matsumoto H."/>
            <person name="Sakaguchi S."/>
            <person name="Ikegami T."/>
            <person name="Kashiwagi K."/>
            <person name="Fujiwake S."/>
            <person name="Inoue K."/>
            <person name="Togawa Y."/>
            <person name="Izawa M."/>
            <person name="Ohara E."/>
            <person name="Watahiki M."/>
            <person name="Yoneda Y."/>
            <person name="Ishikawa T."/>
            <person name="Ozawa K."/>
            <person name="Tanaka T."/>
            <person name="Matsuura S."/>
            <person name="Kawai J."/>
            <person name="Okazaki Y."/>
            <person name="Muramatsu M."/>
            <person name="Inoue Y."/>
            <person name="Kira A."/>
            <person name="Hayashizaki Y."/>
        </authorList>
    </citation>
    <scope>NUCLEOTIDE SEQUENCE</scope>
    <source>
        <strain evidence="2">C57BL/6J</strain>
        <tissue evidence="2">Pancreas</tissue>
    </source>
</reference>
<dbReference type="iPTMnet" id="Q3V2H2"/>
<reference evidence="2" key="5">
    <citation type="journal article" date="2002" name="Nature">
        <title>Analysis of the mouse transcriptome based on functional annotation of 60,770 full-length cDNAs.</title>
        <authorList>
            <consortium name="The FANTOM Consortium and the RIKEN Genome Exploration Research Group Phase I and II Team"/>
        </authorList>
    </citation>
    <scope>NUCLEOTIDE SEQUENCE</scope>
    <source>
        <strain evidence="2">C57BL/6J</strain>
        <tissue evidence="2">Pancreas</tissue>
    </source>
</reference>
<evidence type="ECO:0000256" key="1">
    <source>
        <dbReference type="SAM" id="MobiDB-lite"/>
    </source>
</evidence>
<name>Q3V2H2_MOUSE</name>
<dbReference type="PhosphoSitePlus" id="Q3V2H2"/>
<feature type="region of interest" description="Disordered" evidence="1">
    <location>
        <begin position="1"/>
        <end position="85"/>
    </location>
</feature>
<feature type="compositionally biased region" description="Polar residues" evidence="1">
    <location>
        <begin position="53"/>
        <end position="68"/>
    </location>
</feature>
<reference evidence="2" key="8">
    <citation type="journal article" date="2005" name="Science">
        <title>Antisense Transcription in the Mammalian Transcriptome.</title>
        <authorList>
            <consortium name="RIKEN Genome Exploration Research Group and Genome Science Group (Genome Network Project Core Group) and the FANTOM Consortium"/>
        </authorList>
    </citation>
    <scope>NUCLEOTIDE SEQUENCE</scope>
    <source>
        <strain evidence="2">C57BL/6J</strain>
        <tissue evidence="2">Pancreas</tissue>
    </source>
</reference>
<reference evidence="2" key="2">
    <citation type="journal article" date="2000" name="Genome Res.">
        <title>Normalization and subtraction of cap-trapper-selected cDNAs to prepare full-length cDNA libraries for rapid discovery of new genes.</title>
        <authorList>
            <person name="Carninci P."/>
            <person name="Shibata Y."/>
            <person name="Hayatsu N."/>
            <person name="Sugahara Y."/>
            <person name="Shibata K."/>
            <person name="Itoh M."/>
            <person name="Konno H."/>
            <person name="Okazaki Y."/>
            <person name="Muramatsu M."/>
            <person name="Hayashizaki Y."/>
        </authorList>
    </citation>
    <scope>NUCLEOTIDE SEQUENCE</scope>
    <source>
        <strain evidence="2">C57BL/6J</strain>
        <tissue evidence="2">Pancreas</tissue>
    </source>
</reference>
<reference evidence="2" key="1">
    <citation type="journal article" date="1999" name="Methods Enzymol.">
        <title>High-efficiency full-length cDNA cloning.</title>
        <authorList>
            <person name="Carninci P."/>
            <person name="Hayashizaki Y."/>
        </authorList>
    </citation>
    <scope>NUCLEOTIDE SEQUENCE</scope>
    <source>
        <strain evidence="2">C57BL/6J</strain>
        <tissue evidence="2">Pancreas</tissue>
    </source>
</reference>
<gene>
    <name evidence="3" type="primary">Gm15401</name>
    <name evidence="3" type="synonym">OTTMUSG00000021199</name>
</gene>
<dbReference type="MGI" id="MGI:3642201">
    <property type="gene designation" value="Gm15401"/>
</dbReference>
<sequence>MSTAKAEATVRNAEPQVDNLSTRRRSHTGLLSKECHPKQSQVLPAMPHPKQPNPSSKLHRSSTFSAQDCSGVHAHQKRESDSIMHGCEPPCGCCEFNSEEQPAS</sequence>
<protein>
    <submittedName>
        <fullName evidence="2">Uncharacterized protein</fullName>
    </submittedName>
</protein>
<organism evidence="2">
    <name type="scientific">Mus musculus</name>
    <name type="common">Mouse</name>
    <dbReference type="NCBI Taxonomy" id="10090"/>
    <lineage>
        <taxon>Eukaryota</taxon>
        <taxon>Metazoa</taxon>
        <taxon>Chordata</taxon>
        <taxon>Craniata</taxon>
        <taxon>Vertebrata</taxon>
        <taxon>Euteleostomi</taxon>
        <taxon>Mammalia</taxon>
        <taxon>Eutheria</taxon>
        <taxon>Euarchontoglires</taxon>
        <taxon>Glires</taxon>
        <taxon>Rodentia</taxon>
        <taxon>Myomorpha</taxon>
        <taxon>Muroidea</taxon>
        <taxon>Muridae</taxon>
        <taxon>Murinae</taxon>
        <taxon>Mus</taxon>
        <taxon>Mus</taxon>
    </lineage>
</organism>
<dbReference type="EMBL" id="AK131839">
    <property type="protein sequence ID" value="BAE20826.1"/>
    <property type="molecule type" value="mRNA"/>
</dbReference>
<reference evidence="2" key="4">
    <citation type="journal article" date="2001" name="Nature">
        <title>Functional annotation of a full-length mouse cDNA collection.</title>
        <authorList>
            <consortium name="The RIKEN Genome Exploration Research Group Phase II Team and the FANTOM Consortium"/>
        </authorList>
    </citation>
    <scope>NUCLEOTIDE SEQUENCE</scope>
    <source>
        <strain evidence="2">C57BL/6J</strain>
        <tissue evidence="2">Pancreas</tissue>
    </source>
</reference>
<reference evidence="2" key="6">
    <citation type="submission" date="2004-03" db="EMBL/GenBank/DDBJ databases">
        <authorList>
            <person name="Arakawa T."/>
            <person name="Carninci P."/>
            <person name="Fukuda S."/>
            <person name="Hashizume W."/>
            <person name="Hayashida K."/>
            <person name="Hori F."/>
            <person name="Iida J."/>
            <person name="Imamura K."/>
            <person name="Imotani K."/>
            <person name="Itoh M."/>
            <person name="Kanagawa S."/>
            <person name="Kawai J."/>
            <person name="Kojima M."/>
            <person name="Konno H."/>
            <person name="Murata M."/>
            <person name="Nakamura M."/>
            <person name="Ninomiya N."/>
            <person name="Nishiyori H."/>
            <person name="Nomura K."/>
            <person name="Ohno M."/>
            <person name="Sakazume N."/>
            <person name="Sano H."/>
            <person name="Sasaki D."/>
            <person name="Shibata K."/>
            <person name="Shiraki T."/>
            <person name="Tagami M."/>
            <person name="Tagami Y."/>
            <person name="Waki K."/>
            <person name="Watahiki A."/>
            <person name="Muramatsu M."/>
            <person name="Hayashizaki Y."/>
        </authorList>
    </citation>
    <scope>NUCLEOTIDE SEQUENCE</scope>
    <source>
        <strain evidence="2">C57BL/6J</strain>
        <tissue evidence="2">Pancreas</tissue>
    </source>
</reference>
<evidence type="ECO:0000313" key="3">
    <source>
        <dbReference type="MGI" id="MGI:3642201"/>
    </source>
</evidence>
<dbReference type="AlphaFoldDB" id="Q3V2H2"/>
<accession>Q3V2H2</accession>
<reference evidence="2" key="7">
    <citation type="journal article" date="2005" name="Science">
        <title>The Transcriptional Landscape of the Mammalian Genome.</title>
        <authorList>
            <consortium name="The FANTOM Consortium"/>
            <consortium name="Riken Genome Exploration Research Group and Genome Science Group (Genome Network Project Core Group)"/>
        </authorList>
    </citation>
    <scope>NUCLEOTIDE SEQUENCE</scope>
    <source>
        <strain evidence="2">C57BL/6J</strain>
        <tissue evidence="2">Pancreas</tissue>
    </source>
</reference>
<dbReference type="AGR" id="MGI:3642201"/>
<dbReference type="HOGENOM" id="CLU_2249204_0_0_1"/>